<dbReference type="AlphaFoldDB" id="A0AAU7GA40"/>
<protein>
    <submittedName>
        <fullName evidence="1">Uncharacterized protein</fullName>
    </submittedName>
</protein>
<organism evidence="1">
    <name type="scientific">Leifsonia sp. NPDC080035</name>
    <dbReference type="NCBI Taxonomy" id="3143936"/>
    <lineage>
        <taxon>Bacteria</taxon>
        <taxon>Bacillati</taxon>
        <taxon>Actinomycetota</taxon>
        <taxon>Actinomycetes</taxon>
        <taxon>Micrococcales</taxon>
        <taxon>Microbacteriaceae</taxon>
        <taxon>Leifsonia</taxon>
    </lineage>
</organism>
<proteinExistence type="predicted"/>
<dbReference type="RefSeq" id="WP_348787698.1">
    <property type="nucleotide sequence ID" value="NZ_CP157390.1"/>
</dbReference>
<sequence length="77" mass="8852">MTTHATFQRLGLELQEIAEQHWRVCDLTVSRTGAPPVRGYVRALDGMYEVTRFGQPGRRSYFRSLDAALRDLSPSRR</sequence>
<reference evidence="1" key="1">
    <citation type="submission" date="2024-05" db="EMBL/GenBank/DDBJ databases">
        <title>The Natural Products Discovery Center: Release of the First 8490 Sequenced Strains for Exploring Actinobacteria Biosynthetic Diversity.</title>
        <authorList>
            <person name="Kalkreuter E."/>
            <person name="Kautsar S.A."/>
            <person name="Yang D."/>
            <person name="Bader C.D."/>
            <person name="Teijaro C.N."/>
            <person name="Fluegel L."/>
            <person name="Davis C.M."/>
            <person name="Simpson J.R."/>
            <person name="Lauterbach L."/>
            <person name="Steele A.D."/>
            <person name="Gui C."/>
            <person name="Meng S."/>
            <person name="Li G."/>
            <person name="Viehrig K."/>
            <person name="Ye F."/>
            <person name="Su P."/>
            <person name="Kiefer A.F."/>
            <person name="Nichols A."/>
            <person name="Cepeda A.J."/>
            <person name="Yan W."/>
            <person name="Fan B."/>
            <person name="Jiang Y."/>
            <person name="Adhikari A."/>
            <person name="Zheng C.-J."/>
            <person name="Schuster L."/>
            <person name="Cowan T.M."/>
            <person name="Smanski M.J."/>
            <person name="Chevrette M.G."/>
            <person name="de Carvalho L.P.S."/>
            <person name="Shen B."/>
        </authorList>
    </citation>
    <scope>NUCLEOTIDE SEQUENCE</scope>
    <source>
        <strain evidence="1">NPDC080035</strain>
    </source>
</reference>
<name>A0AAU7GA40_9MICO</name>
<evidence type="ECO:0000313" key="1">
    <source>
        <dbReference type="EMBL" id="XBM47732.1"/>
    </source>
</evidence>
<dbReference type="EMBL" id="CP157390">
    <property type="protein sequence ID" value="XBM47732.1"/>
    <property type="molecule type" value="Genomic_DNA"/>
</dbReference>
<accession>A0AAU7GA40</accession>
<gene>
    <name evidence="1" type="ORF">AAME72_16910</name>
</gene>